<dbReference type="Gene3D" id="2.60.120.1560">
    <property type="match status" value="1"/>
</dbReference>
<dbReference type="AlphaFoldDB" id="A0A4S8W8M2"/>
<accession>A0A4S8W8M2</accession>
<proteinExistence type="predicted"/>
<dbReference type="EMBL" id="QZAJ01000031">
    <property type="protein sequence ID" value="THW21582.1"/>
    <property type="molecule type" value="Genomic_DNA"/>
</dbReference>
<evidence type="ECO:0000259" key="2">
    <source>
        <dbReference type="Pfam" id="PF21959"/>
    </source>
</evidence>
<evidence type="ECO:0000259" key="1">
    <source>
        <dbReference type="Pfam" id="PF10528"/>
    </source>
</evidence>
<comment type="caution">
    <text evidence="3">The sequence shown here is derived from an EMBL/GenBank/DDBJ whole genome shotgun (WGS) entry which is preliminary data.</text>
</comment>
<reference evidence="3 4" key="1">
    <citation type="submission" date="2018-10" db="EMBL/GenBank/DDBJ databases">
        <title>Fifty Aureobasidium pullulans genomes reveal a recombining polyextremotolerant generalist.</title>
        <authorList>
            <person name="Gostincar C."/>
            <person name="Turk M."/>
            <person name="Zajc J."/>
            <person name="Gunde-Cimerman N."/>
        </authorList>
    </citation>
    <scope>NUCLEOTIDE SEQUENCE [LARGE SCALE GENOMIC DNA]</scope>
    <source>
        <strain evidence="3 4">EXF-11318</strain>
    </source>
</reference>
<dbReference type="Pfam" id="PF10528">
    <property type="entry name" value="GLEYA"/>
    <property type="match status" value="1"/>
</dbReference>
<dbReference type="InterPro" id="IPR054215">
    <property type="entry name" value="DUF6923"/>
</dbReference>
<dbReference type="Proteomes" id="UP000308014">
    <property type="component" value="Unassembled WGS sequence"/>
</dbReference>
<organism evidence="3 4">
    <name type="scientific">Aureobasidium pullulans</name>
    <name type="common">Black yeast</name>
    <name type="synonym">Pullularia pullulans</name>
    <dbReference type="NCBI Taxonomy" id="5580"/>
    <lineage>
        <taxon>Eukaryota</taxon>
        <taxon>Fungi</taxon>
        <taxon>Dikarya</taxon>
        <taxon>Ascomycota</taxon>
        <taxon>Pezizomycotina</taxon>
        <taxon>Dothideomycetes</taxon>
        <taxon>Dothideomycetidae</taxon>
        <taxon>Dothideales</taxon>
        <taxon>Saccotheciaceae</taxon>
        <taxon>Aureobasidium</taxon>
    </lineage>
</organism>
<evidence type="ECO:0000313" key="3">
    <source>
        <dbReference type="EMBL" id="THW21582.1"/>
    </source>
</evidence>
<dbReference type="InterPro" id="IPR018871">
    <property type="entry name" value="GLEYA_adhesin_domain"/>
</dbReference>
<name>A0A4S8W8M2_AURPU</name>
<protein>
    <submittedName>
        <fullName evidence="3">Uncharacterized protein</fullName>
    </submittedName>
</protein>
<evidence type="ECO:0000313" key="4">
    <source>
        <dbReference type="Proteomes" id="UP000308014"/>
    </source>
</evidence>
<feature type="domain" description="GLEYA adhesin" evidence="1">
    <location>
        <begin position="406"/>
        <end position="491"/>
    </location>
</feature>
<sequence length="495" mass="51891">MGYNVLNNYLYAIQNSTTILRIDSTGASTVIAKIAAPINLNGNVWTSGDIDTNGQFWINSFTTYGQVVASGTSAFRGGPVLGPIDWSYLPSQGNYLFGILKGSNATLTYRDIDGNGNQFGALYASSGNVLYGTSNNGGAVYSFPIPLGTPSRVTNAAVSGNNDGARCIYAADPIIPATGYVSSTTTLTPSQPGFTSTISPSRTVSGTVIVGTPSAETRYPAFTSTIPPSGTVSSTVVIGTPLLSTVYTTVTTVGTASETYTITSTPTSLGDLVPVTIYTPPVVTAYSTTTTPYGGSTLLTLTGTLTEAGGIVPVTVFTPPPSGACYFAPGTCDTGNLRLRYYSNPLNGADSFGAPKGTLGPDYYLSTILRGSGSIDTLSLAAVNGRNYYENYQQNIGGISVDPNNFTLVSTGYFVPYQFCDSYADNRDDFYVGSSLAFLCGDSSDALTPRNAAYTIEYWFGTSTRKVTCVNITMVAGFSYPLRNVFGNNGVPFES</sequence>
<feature type="domain" description="DUF6923" evidence="2">
    <location>
        <begin position="1"/>
        <end position="168"/>
    </location>
</feature>
<dbReference type="Pfam" id="PF21959">
    <property type="entry name" value="DUF6923"/>
    <property type="match status" value="1"/>
</dbReference>
<gene>
    <name evidence="3" type="ORF">D6D24_01618</name>
</gene>